<comment type="caution">
    <text evidence="1">The sequence shown here is derived from an EMBL/GenBank/DDBJ whole genome shotgun (WGS) entry which is preliminary data.</text>
</comment>
<accession>A0A512DHK4</accession>
<gene>
    <name evidence="1" type="ORF">SAE02_00730</name>
</gene>
<organism evidence="1 2">
    <name type="scientific">Skermanella aerolata</name>
    <dbReference type="NCBI Taxonomy" id="393310"/>
    <lineage>
        <taxon>Bacteria</taxon>
        <taxon>Pseudomonadati</taxon>
        <taxon>Pseudomonadota</taxon>
        <taxon>Alphaproteobacteria</taxon>
        <taxon>Rhodospirillales</taxon>
        <taxon>Azospirillaceae</taxon>
        <taxon>Skermanella</taxon>
    </lineage>
</organism>
<keyword evidence="2" id="KW-1185">Reference proteome</keyword>
<name>A0A512DHK4_9PROT</name>
<proteinExistence type="predicted"/>
<dbReference type="Proteomes" id="UP000321523">
    <property type="component" value="Unassembled WGS sequence"/>
</dbReference>
<evidence type="ECO:0000313" key="2">
    <source>
        <dbReference type="Proteomes" id="UP000321523"/>
    </source>
</evidence>
<protein>
    <submittedName>
        <fullName evidence="1">Uncharacterized protein</fullName>
    </submittedName>
</protein>
<sequence>MNGVRKSLRLLIEEVNRRGGRLEVQDSVVRVRGDLPAPLLLKLHRNRRHIASAIR</sequence>
<dbReference type="AlphaFoldDB" id="A0A512DHK4"/>
<dbReference type="EMBL" id="BJYZ01000001">
    <property type="protein sequence ID" value="GEO35925.1"/>
    <property type="molecule type" value="Genomic_DNA"/>
</dbReference>
<dbReference type="RefSeq" id="WP_157599348.1">
    <property type="nucleotide sequence ID" value="NZ_BJYZ01000001.1"/>
</dbReference>
<evidence type="ECO:0000313" key="1">
    <source>
        <dbReference type="EMBL" id="GEO35925.1"/>
    </source>
</evidence>
<reference evidence="1 2" key="1">
    <citation type="submission" date="2019-07" db="EMBL/GenBank/DDBJ databases">
        <title>Whole genome shotgun sequence of Skermanella aerolata NBRC 106429.</title>
        <authorList>
            <person name="Hosoyama A."/>
            <person name="Uohara A."/>
            <person name="Ohji S."/>
            <person name="Ichikawa N."/>
        </authorList>
    </citation>
    <scope>NUCLEOTIDE SEQUENCE [LARGE SCALE GENOMIC DNA]</scope>
    <source>
        <strain evidence="1 2">NBRC 106429</strain>
    </source>
</reference>